<keyword evidence="1" id="KW-0472">Membrane</keyword>
<reference evidence="3 4" key="1">
    <citation type="submission" date="2020-08" db="EMBL/GenBank/DDBJ databases">
        <title>A Genomic Blueprint of the Chicken Gut Microbiome.</title>
        <authorList>
            <person name="Gilroy R."/>
            <person name="Ravi A."/>
            <person name="Getino M."/>
            <person name="Pursley I."/>
            <person name="Horton D.L."/>
            <person name="Alikhan N.-F."/>
            <person name="Baker D."/>
            <person name="Gharbi K."/>
            <person name="Hall N."/>
            <person name="Watson M."/>
            <person name="Adriaenssens E.M."/>
            <person name="Foster-Nyarko E."/>
            <person name="Jarju S."/>
            <person name="Secka A."/>
            <person name="Antonio M."/>
            <person name="Oren A."/>
            <person name="Chaudhuri R."/>
            <person name="La Ragione R.M."/>
            <person name="Hildebrand F."/>
            <person name="Pallen M.J."/>
        </authorList>
    </citation>
    <scope>NUCLEOTIDE SEQUENCE [LARGE SCALE GENOMIC DNA]</scope>
    <source>
        <strain evidence="3 4">Sa3CUA8</strain>
    </source>
</reference>
<feature type="transmembrane region" description="Helical" evidence="1">
    <location>
        <begin position="25"/>
        <end position="43"/>
    </location>
</feature>
<proteinExistence type="predicted"/>
<keyword evidence="1" id="KW-0812">Transmembrane</keyword>
<dbReference type="Proteomes" id="UP000659496">
    <property type="component" value="Unassembled WGS sequence"/>
</dbReference>
<gene>
    <name evidence="3" type="ORF">H9659_12040</name>
</gene>
<keyword evidence="1" id="KW-1133">Transmembrane helix</keyword>
<dbReference type="Pfam" id="PF13038">
    <property type="entry name" value="DUF3899"/>
    <property type="match status" value="1"/>
</dbReference>
<evidence type="ECO:0000256" key="1">
    <source>
        <dbReference type="SAM" id="Phobius"/>
    </source>
</evidence>
<evidence type="ECO:0000313" key="3">
    <source>
        <dbReference type="EMBL" id="MBD7909056.1"/>
    </source>
</evidence>
<name>A0ABR8PLK0_9BACL</name>
<evidence type="ECO:0000313" key="4">
    <source>
        <dbReference type="Proteomes" id="UP000659496"/>
    </source>
</evidence>
<evidence type="ECO:0000259" key="2">
    <source>
        <dbReference type="Pfam" id="PF13038"/>
    </source>
</evidence>
<protein>
    <submittedName>
        <fullName evidence="3">DUF3899 domain-containing protein</fullName>
    </submittedName>
</protein>
<dbReference type="EMBL" id="JACSQY010000009">
    <property type="protein sequence ID" value="MBD7909056.1"/>
    <property type="molecule type" value="Genomic_DNA"/>
</dbReference>
<comment type="caution">
    <text evidence="3">The sequence shown here is derived from an EMBL/GenBank/DDBJ whole genome shotgun (WGS) entry which is preliminary data.</text>
</comment>
<feature type="transmembrane region" description="Helical" evidence="1">
    <location>
        <begin position="91"/>
        <end position="110"/>
    </location>
</feature>
<keyword evidence="4" id="KW-1185">Reference proteome</keyword>
<accession>A0ABR8PLK0</accession>
<sequence length="111" mass="12463">MTMVGSCLIAVVFLMLDVKNVYWDVFFLFGLVVFMVGGVLLLLKKGIFDFFFYSFNKFLKSSSKVEQYVSEVNNHNEFATSSSKNAAIPHAVLFAGISIIIITTVFPVYLL</sequence>
<organism evidence="3 4">
    <name type="scientific">Sporosarcina gallistercoris</name>
    <dbReference type="NCBI Taxonomy" id="2762245"/>
    <lineage>
        <taxon>Bacteria</taxon>
        <taxon>Bacillati</taxon>
        <taxon>Bacillota</taxon>
        <taxon>Bacilli</taxon>
        <taxon>Bacillales</taxon>
        <taxon>Caryophanaceae</taxon>
        <taxon>Sporosarcina</taxon>
    </lineage>
</organism>
<feature type="domain" description="DUF3899" evidence="2">
    <location>
        <begin position="24"/>
        <end position="106"/>
    </location>
</feature>
<dbReference type="InterPro" id="IPR025007">
    <property type="entry name" value="DUF3899"/>
</dbReference>